<evidence type="ECO:0000313" key="5">
    <source>
        <dbReference type="Proteomes" id="UP000640725"/>
    </source>
</evidence>
<reference evidence="4 5" key="1">
    <citation type="submission" date="2020-10" db="EMBL/GenBank/DDBJ databases">
        <authorList>
            <person name="Castelo-Branco R."/>
            <person name="Eusebio N."/>
            <person name="Adriana R."/>
            <person name="Vieira A."/>
            <person name="Brugerolle De Fraissinette N."/>
            <person name="Rezende De Castro R."/>
            <person name="Schneider M.P."/>
            <person name="Vasconcelos V."/>
            <person name="Leao P.N."/>
        </authorList>
    </citation>
    <scope>NUCLEOTIDE SEQUENCE [LARGE SCALE GENOMIC DNA]</scope>
    <source>
        <strain evidence="4 5">LEGE 06226</strain>
    </source>
</reference>
<dbReference type="SMART" id="SM00116">
    <property type="entry name" value="CBS"/>
    <property type="match status" value="4"/>
</dbReference>
<dbReference type="PANTHER" id="PTHR33121">
    <property type="entry name" value="CYCLIC DI-GMP PHOSPHODIESTERASE PDEF"/>
    <property type="match status" value="1"/>
</dbReference>
<feature type="domain" description="EAL" evidence="2">
    <location>
        <begin position="314"/>
        <end position="568"/>
    </location>
</feature>
<sequence length="571" mass="64942">MSFQMLDEMINLQNAIIPACAIVTPDTPLLQALLAMNQSNKQQCLLSEAPHLVENANFPSQSAGCVLVMENEELVGILTERDTVKLAVKGENISQTTVKEVMVKPVITLNHEEFTDVFVAYNMMRRFQIRHLPILNQQKKVLGLVTLTSLRQVLNHHHFLRFRQVSEVMTRHVMTVYPFTPVREVAQILAQYNISCIVVVVEQDGLLYPVGIVTERDILQLQALELNLQNLTAETVMSFPLFSVKSIETLSTAQQILQKHKIRRLAVVGEQGELQGIITESNLVQVLDPLELYGILEILERKVMQLEECRIILLTKQDLELAKALENNEFSLYYQPQVDLKTREIVGAEALIRWISPQKGNISPIEFIPIAENTGLIIPLGKWILKTACTEAVAWKYSGLPSLEISINISATQLNDDNFVPEVRSILDQTGLEPQRLKLELTESVLVHNINLTLEKFKQLQELGIEIAIDDFGTGYASLSYIQNFLFDILKIDRCFIKDITRNNKNSAIVSAIIRLARQLNFKVIAEGVETQLERDFLAQQGCDFIQGYFISRPLPFEKFCEFYWDYSNLK</sequence>
<keyword evidence="1" id="KW-0129">CBS domain</keyword>
<dbReference type="Gene3D" id="3.20.20.450">
    <property type="entry name" value="EAL domain"/>
    <property type="match status" value="1"/>
</dbReference>
<dbReference type="InterPro" id="IPR050706">
    <property type="entry name" value="Cyclic-di-GMP_PDE-like"/>
</dbReference>
<dbReference type="EMBL" id="JADEWU010000009">
    <property type="protein sequence ID" value="MBE9142823.1"/>
    <property type="molecule type" value="Genomic_DNA"/>
</dbReference>
<dbReference type="CDD" id="cd04620">
    <property type="entry name" value="CBS_two-component_sensor_histidine_kinase_repeat1"/>
    <property type="match status" value="1"/>
</dbReference>
<proteinExistence type="predicted"/>
<evidence type="ECO:0000256" key="1">
    <source>
        <dbReference type="PROSITE-ProRule" id="PRU00703"/>
    </source>
</evidence>
<name>A0ABR9U8M8_9CYAN</name>
<dbReference type="InterPro" id="IPR046342">
    <property type="entry name" value="CBS_dom_sf"/>
</dbReference>
<dbReference type="CDD" id="cd17774">
    <property type="entry name" value="CBS_two-component_sensor_histidine_kinase_repeat2"/>
    <property type="match status" value="1"/>
</dbReference>
<dbReference type="SUPFAM" id="SSF141868">
    <property type="entry name" value="EAL domain-like"/>
    <property type="match status" value="1"/>
</dbReference>
<organism evidence="4 5">
    <name type="scientific">Planktothrix mougeotii LEGE 06226</name>
    <dbReference type="NCBI Taxonomy" id="1828728"/>
    <lineage>
        <taxon>Bacteria</taxon>
        <taxon>Bacillati</taxon>
        <taxon>Cyanobacteriota</taxon>
        <taxon>Cyanophyceae</taxon>
        <taxon>Oscillatoriophycideae</taxon>
        <taxon>Oscillatoriales</taxon>
        <taxon>Microcoleaceae</taxon>
        <taxon>Planktothrix</taxon>
    </lineage>
</organism>
<protein>
    <submittedName>
        <fullName evidence="4">EAL domain-containing protein</fullName>
    </submittedName>
</protein>
<feature type="domain" description="CBS" evidence="3">
    <location>
        <begin position="102"/>
        <end position="160"/>
    </location>
</feature>
<dbReference type="SUPFAM" id="SSF54631">
    <property type="entry name" value="CBS-domain pair"/>
    <property type="match status" value="2"/>
</dbReference>
<gene>
    <name evidence="4" type="ORF">IQ236_06245</name>
</gene>
<feature type="domain" description="CBS" evidence="3">
    <location>
        <begin position="169"/>
        <end position="228"/>
    </location>
</feature>
<dbReference type="SMART" id="SM00052">
    <property type="entry name" value="EAL"/>
    <property type="match status" value="1"/>
</dbReference>
<dbReference type="Pfam" id="PF00563">
    <property type="entry name" value="EAL"/>
    <property type="match status" value="1"/>
</dbReference>
<evidence type="ECO:0000259" key="2">
    <source>
        <dbReference type="PROSITE" id="PS50883"/>
    </source>
</evidence>
<dbReference type="Pfam" id="PF00571">
    <property type="entry name" value="CBS"/>
    <property type="match status" value="4"/>
</dbReference>
<feature type="domain" description="CBS" evidence="3">
    <location>
        <begin position="237"/>
        <end position="298"/>
    </location>
</feature>
<keyword evidence="5" id="KW-1185">Reference proteome</keyword>
<accession>A0ABR9U8M8</accession>
<dbReference type="PROSITE" id="PS50883">
    <property type="entry name" value="EAL"/>
    <property type="match status" value="1"/>
</dbReference>
<dbReference type="CDD" id="cd01948">
    <property type="entry name" value="EAL"/>
    <property type="match status" value="1"/>
</dbReference>
<dbReference type="Gene3D" id="3.10.580.10">
    <property type="entry name" value="CBS-domain"/>
    <property type="match status" value="2"/>
</dbReference>
<dbReference type="InterPro" id="IPR000644">
    <property type="entry name" value="CBS_dom"/>
</dbReference>
<evidence type="ECO:0000259" key="3">
    <source>
        <dbReference type="PROSITE" id="PS51371"/>
    </source>
</evidence>
<dbReference type="PANTHER" id="PTHR33121:SF71">
    <property type="entry name" value="OXYGEN SENSOR PROTEIN DOSP"/>
    <property type="match status" value="1"/>
</dbReference>
<evidence type="ECO:0000313" key="4">
    <source>
        <dbReference type="EMBL" id="MBE9142823.1"/>
    </source>
</evidence>
<dbReference type="InterPro" id="IPR035919">
    <property type="entry name" value="EAL_sf"/>
</dbReference>
<dbReference type="Proteomes" id="UP000640725">
    <property type="component" value="Unassembled WGS sequence"/>
</dbReference>
<dbReference type="InterPro" id="IPR001633">
    <property type="entry name" value="EAL_dom"/>
</dbReference>
<comment type="caution">
    <text evidence="4">The sequence shown here is derived from an EMBL/GenBank/DDBJ whole genome shotgun (WGS) entry which is preliminary data.</text>
</comment>
<dbReference type="PROSITE" id="PS51371">
    <property type="entry name" value="CBS"/>
    <property type="match status" value="3"/>
</dbReference>